<keyword evidence="2" id="KW-0812">Transmembrane</keyword>
<reference evidence="4" key="1">
    <citation type="submission" date="2016-10" db="EMBL/GenBank/DDBJ databases">
        <authorList>
            <person name="Varghese N."/>
            <person name="Submissions S."/>
        </authorList>
    </citation>
    <scope>NUCLEOTIDE SEQUENCE [LARGE SCALE GENOMIC DNA]</scope>
    <source>
        <strain evidence="4">DSM 45789</strain>
    </source>
</reference>
<gene>
    <name evidence="3" type="ORF">SAMN05444972_102277</name>
</gene>
<evidence type="ECO:0000256" key="1">
    <source>
        <dbReference type="SAM" id="MobiDB-lite"/>
    </source>
</evidence>
<proteinExistence type="predicted"/>
<evidence type="ECO:0000313" key="4">
    <source>
        <dbReference type="Proteomes" id="UP000198660"/>
    </source>
</evidence>
<evidence type="ECO:0000256" key="2">
    <source>
        <dbReference type="SAM" id="Phobius"/>
    </source>
</evidence>
<sequence length="219" mass="24582">MNLMPPIPPGRRYFRVGLVVIILWLLNLALVAGWVWNEQEDVNARMDKKVEQGHVKQAEVRKRVHEYQLFMKEYGPTLQYRDSVEKLDEASMMWSDSIAILTDHLPGGSQLFQAKAGQKQLDGWADFSTRENAVQYLDELKKDSRVKEAYLDCLGSHCADKDLLSLKKSKGAQVAHFHVILHVGEEDEAPANLPSSDQTPTTPPPSSKEETGQINKGGG</sequence>
<name>A0A1I6Q1L0_9BACL</name>
<dbReference type="EMBL" id="FPAA01000002">
    <property type="protein sequence ID" value="SFS46346.1"/>
    <property type="molecule type" value="Genomic_DNA"/>
</dbReference>
<organism evidence="3 4">
    <name type="scientific">Marininema halotolerans</name>
    <dbReference type="NCBI Taxonomy" id="1155944"/>
    <lineage>
        <taxon>Bacteria</taxon>
        <taxon>Bacillati</taxon>
        <taxon>Bacillota</taxon>
        <taxon>Bacilli</taxon>
        <taxon>Bacillales</taxon>
        <taxon>Thermoactinomycetaceae</taxon>
        <taxon>Marininema</taxon>
    </lineage>
</organism>
<protein>
    <submittedName>
        <fullName evidence="3">Uncharacterized protein</fullName>
    </submittedName>
</protein>
<evidence type="ECO:0000313" key="3">
    <source>
        <dbReference type="EMBL" id="SFS46346.1"/>
    </source>
</evidence>
<feature type="transmembrane region" description="Helical" evidence="2">
    <location>
        <begin position="12"/>
        <end position="36"/>
    </location>
</feature>
<keyword evidence="2" id="KW-1133">Transmembrane helix</keyword>
<dbReference type="Proteomes" id="UP000198660">
    <property type="component" value="Unassembled WGS sequence"/>
</dbReference>
<dbReference type="AlphaFoldDB" id="A0A1I6Q1L0"/>
<dbReference type="RefSeq" id="WP_091834244.1">
    <property type="nucleotide sequence ID" value="NZ_FPAA01000002.1"/>
</dbReference>
<feature type="region of interest" description="Disordered" evidence="1">
    <location>
        <begin position="186"/>
        <end position="219"/>
    </location>
</feature>
<keyword evidence="4" id="KW-1185">Reference proteome</keyword>
<dbReference type="OrthoDB" id="2989143at2"/>
<keyword evidence="2" id="KW-0472">Membrane</keyword>
<accession>A0A1I6Q1L0</accession>